<dbReference type="PANTHER" id="PTHR47510:SF3">
    <property type="entry name" value="ENDO_EXONUCLEASE_PHOSPHATASE DOMAIN-CONTAINING PROTEIN"/>
    <property type="match status" value="1"/>
</dbReference>
<protein>
    <submittedName>
        <fullName evidence="3">(apollo) hypothetical protein</fullName>
    </submittedName>
</protein>
<dbReference type="Proteomes" id="UP000691718">
    <property type="component" value="Unassembled WGS sequence"/>
</dbReference>
<dbReference type="AlphaFoldDB" id="A0A8S3XKX5"/>
<organism evidence="3 4">
    <name type="scientific">Parnassius apollo</name>
    <name type="common">Apollo butterfly</name>
    <name type="synonym">Papilio apollo</name>
    <dbReference type="NCBI Taxonomy" id="110799"/>
    <lineage>
        <taxon>Eukaryota</taxon>
        <taxon>Metazoa</taxon>
        <taxon>Ecdysozoa</taxon>
        <taxon>Arthropoda</taxon>
        <taxon>Hexapoda</taxon>
        <taxon>Insecta</taxon>
        <taxon>Pterygota</taxon>
        <taxon>Neoptera</taxon>
        <taxon>Endopterygota</taxon>
        <taxon>Lepidoptera</taxon>
        <taxon>Glossata</taxon>
        <taxon>Ditrysia</taxon>
        <taxon>Papilionoidea</taxon>
        <taxon>Papilionidae</taxon>
        <taxon>Parnassiinae</taxon>
        <taxon>Parnassini</taxon>
        <taxon>Parnassius</taxon>
        <taxon>Parnassius</taxon>
    </lineage>
</organism>
<dbReference type="Pfam" id="PF00078">
    <property type="entry name" value="RVT_1"/>
    <property type="match status" value="1"/>
</dbReference>
<feature type="domain" description="Reverse transcriptase" evidence="2">
    <location>
        <begin position="137"/>
        <end position="258"/>
    </location>
</feature>
<dbReference type="InterPro" id="IPR000477">
    <property type="entry name" value="RT_dom"/>
</dbReference>
<keyword evidence="1" id="KW-0175">Coiled coil</keyword>
<accession>A0A8S3XKX5</accession>
<keyword evidence="4" id="KW-1185">Reference proteome</keyword>
<gene>
    <name evidence="3" type="ORF">PAPOLLO_LOCUS19148</name>
</gene>
<proteinExistence type="predicted"/>
<evidence type="ECO:0000313" key="3">
    <source>
        <dbReference type="EMBL" id="CAG5028974.1"/>
    </source>
</evidence>
<evidence type="ECO:0000256" key="1">
    <source>
        <dbReference type="SAM" id="Coils"/>
    </source>
</evidence>
<reference evidence="3" key="1">
    <citation type="submission" date="2021-04" db="EMBL/GenBank/DDBJ databases">
        <authorList>
            <person name="Tunstrom K."/>
        </authorList>
    </citation>
    <scope>NUCLEOTIDE SEQUENCE</scope>
</reference>
<name>A0A8S3XKX5_PARAO</name>
<evidence type="ECO:0000259" key="2">
    <source>
        <dbReference type="Pfam" id="PF00078"/>
    </source>
</evidence>
<evidence type="ECO:0000313" key="4">
    <source>
        <dbReference type="Proteomes" id="UP000691718"/>
    </source>
</evidence>
<dbReference type="OrthoDB" id="6876618at2759"/>
<dbReference type="CDD" id="cd01650">
    <property type="entry name" value="RT_nLTR_like"/>
    <property type="match status" value="1"/>
</dbReference>
<dbReference type="PANTHER" id="PTHR47510">
    <property type="entry name" value="REVERSE TRANSCRIPTASE DOMAIN-CONTAINING PROTEIN"/>
    <property type="match status" value="1"/>
</dbReference>
<dbReference type="EMBL" id="CAJQZP010001199">
    <property type="protein sequence ID" value="CAG5028974.1"/>
    <property type="molecule type" value="Genomic_DNA"/>
</dbReference>
<sequence length="513" mass="58696">MRRQLNSKVTIPNMLKTESQELVDEPHKIASKKKMFADQFVNSYVREPDGPIPSINMPVVTNSIDDVKFTTKIVLKTLLTFDDATATGPDRIPSILLKRCSSLLAEYISSIMNKSMEDGRLPADWKKATVVPIYKNGDKMRPSNYRPISLTSILCKAMEKIITERLREFLLQEQLILDEQHGFVPKRSIITNMLQCVNEWVSNHDNGLPTDVIYLDYEKAFDRVPLRRLICKLKHFGIRGKLLAWISDFLSDRTFCVRVGRESGSKWLCPECTSIIPKGGNLNTPVRGPKQVNKEPVTPSYVNIKRGGGGGPTTVDSIVVENEILKELRALRYDFNCRLDRQAKEYDLLQKRFVVTENELQKVQKILEVVQEKVNKIDLLEANIKILEKKKEELESICNMEKSQQSAVQQPEKSVLTFANVAKKQTQKKAADNKSVAMKPTEPIVHKQCIVIDSQNDLTDITIQKENKMETTEKRLPHISEIKTRLGKAIAFSLPEECRRPEHKIEIFMQMLY</sequence>
<comment type="caution">
    <text evidence="3">The sequence shown here is derived from an EMBL/GenBank/DDBJ whole genome shotgun (WGS) entry which is preliminary data.</text>
</comment>
<feature type="coiled-coil region" evidence="1">
    <location>
        <begin position="370"/>
        <end position="404"/>
    </location>
</feature>